<feature type="transmembrane region" description="Helical" evidence="2">
    <location>
        <begin position="26"/>
        <end position="45"/>
    </location>
</feature>
<dbReference type="AlphaFoldDB" id="A0A6M1RKH1"/>
<feature type="coiled-coil region" evidence="1">
    <location>
        <begin position="65"/>
        <end position="92"/>
    </location>
</feature>
<reference evidence="3 4" key="1">
    <citation type="submission" date="2020-02" db="EMBL/GenBank/DDBJ databases">
        <title>Draft genome sequence of Limisphaera ngatamarikiensis NGM72.4T, a thermophilic Verrucomicrobia grouped in subdivision 3.</title>
        <authorList>
            <person name="Carere C.R."/>
            <person name="Steen J."/>
            <person name="Hugenholtz P."/>
            <person name="Stott M.B."/>
        </authorList>
    </citation>
    <scope>NUCLEOTIDE SEQUENCE [LARGE SCALE GENOMIC DNA]</scope>
    <source>
        <strain evidence="3 4">NGM72.4</strain>
    </source>
</reference>
<organism evidence="3 4">
    <name type="scientific">Limisphaera ngatamarikiensis</name>
    <dbReference type="NCBI Taxonomy" id="1324935"/>
    <lineage>
        <taxon>Bacteria</taxon>
        <taxon>Pseudomonadati</taxon>
        <taxon>Verrucomicrobiota</taxon>
        <taxon>Verrucomicrobiia</taxon>
        <taxon>Limisphaerales</taxon>
        <taxon>Limisphaeraceae</taxon>
        <taxon>Limisphaera</taxon>
    </lineage>
</organism>
<accession>A0A6M1RKH1</accession>
<comment type="caution">
    <text evidence="3">The sequence shown here is derived from an EMBL/GenBank/DDBJ whole genome shotgun (WGS) entry which is preliminary data.</text>
</comment>
<dbReference type="Proteomes" id="UP000477311">
    <property type="component" value="Unassembled WGS sequence"/>
</dbReference>
<evidence type="ECO:0000313" key="4">
    <source>
        <dbReference type="Proteomes" id="UP000477311"/>
    </source>
</evidence>
<keyword evidence="2" id="KW-1133">Transmembrane helix</keyword>
<evidence type="ECO:0000256" key="2">
    <source>
        <dbReference type="SAM" id="Phobius"/>
    </source>
</evidence>
<keyword evidence="2" id="KW-0472">Membrane</keyword>
<protein>
    <recommendedName>
        <fullName evidence="5">PilN domain-containing protein</fullName>
    </recommendedName>
</protein>
<evidence type="ECO:0008006" key="5">
    <source>
        <dbReference type="Google" id="ProtNLM"/>
    </source>
</evidence>
<evidence type="ECO:0000256" key="1">
    <source>
        <dbReference type="SAM" id="Coils"/>
    </source>
</evidence>
<keyword evidence="2" id="KW-0812">Transmembrane</keyword>
<keyword evidence="1" id="KW-0175">Coiled coil</keyword>
<gene>
    <name evidence="3" type="ORF">G4L39_01920</name>
</gene>
<dbReference type="RefSeq" id="WP_165105485.1">
    <property type="nucleotide sequence ID" value="NZ_JAAKYA010000012.1"/>
</dbReference>
<sequence>MPIRLNLLAEAQALEEERRRDPVKRALLAAVALVICSLLGSLIFYSRVLIQNSELAGLQTQWQLLQKDYEQARDHEKRLAEVRQRLAALHQLATNRFLQGNLLQALQKVALPDVPLTRLKVEQFYVLTPPTPGKTNAAGRLTQPPKPATATERILITLDARDESPNPGDLVTVYKDRLSREPLFKELLGSKGEVVLRNLAPPVQDPRTGQGFVAFTLECRLEERVR</sequence>
<evidence type="ECO:0000313" key="3">
    <source>
        <dbReference type="EMBL" id="NGO38153.1"/>
    </source>
</evidence>
<keyword evidence="4" id="KW-1185">Reference proteome</keyword>
<dbReference type="EMBL" id="JAAKYA010000012">
    <property type="protein sequence ID" value="NGO38153.1"/>
    <property type="molecule type" value="Genomic_DNA"/>
</dbReference>
<name>A0A6M1RKH1_9BACT</name>
<proteinExistence type="predicted"/>